<keyword evidence="6" id="KW-0378">Hydrolase</keyword>
<dbReference type="GO" id="GO:0046052">
    <property type="term" value="P:UTP catabolic process"/>
    <property type="evidence" value="ECO:0007669"/>
    <property type="project" value="TreeGrafter"/>
</dbReference>
<dbReference type="CDD" id="cd11528">
    <property type="entry name" value="NTP-PPase_MazG_Nterm"/>
    <property type="match status" value="1"/>
</dbReference>
<dbReference type="EMBL" id="CP157199">
    <property type="protein sequence ID" value="XBG60134.1"/>
    <property type="molecule type" value="Genomic_DNA"/>
</dbReference>
<reference evidence="6" key="1">
    <citation type="submission" date="2024-05" db="EMBL/GenBank/DDBJ databases">
        <title>Pontimicrobium maritimus sp. nov., isolated form sea water.</title>
        <authorList>
            <person name="Muhammad N."/>
            <person name="Vuong T.Q."/>
            <person name="Han H.L."/>
            <person name="Kim S.-G."/>
        </authorList>
    </citation>
    <scope>NUCLEOTIDE SEQUENCE</scope>
    <source>
        <strain evidence="6">SW4</strain>
    </source>
</reference>
<evidence type="ECO:0000256" key="3">
    <source>
        <dbReference type="ARBA" id="ARBA00066372"/>
    </source>
</evidence>
<dbReference type="GO" id="GO:0046076">
    <property type="term" value="P:dTTP catabolic process"/>
    <property type="evidence" value="ECO:0007669"/>
    <property type="project" value="TreeGrafter"/>
</dbReference>
<dbReference type="InterPro" id="IPR048011">
    <property type="entry name" value="NTP-PPase_MazG-like_C"/>
</dbReference>
<dbReference type="GO" id="GO:0046047">
    <property type="term" value="P:TTP catabolic process"/>
    <property type="evidence" value="ECO:0007669"/>
    <property type="project" value="TreeGrafter"/>
</dbReference>
<dbReference type="CDD" id="cd11529">
    <property type="entry name" value="NTP-PPase_MazG_Cterm"/>
    <property type="match status" value="1"/>
</dbReference>
<evidence type="ECO:0000256" key="1">
    <source>
        <dbReference type="ARBA" id="ARBA00052141"/>
    </source>
</evidence>
<evidence type="ECO:0000256" key="2">
    <source>
        <dbReference type="ARBA" id="ARBA00061115"/>
    </source>
</evidence>
<dbReference type="EC" id="3.6.1.8" evidence="3"/>
<feature type="domain" description="NTP pyrophosphohydrolase MazG-like" evidence="5">
    <location>
        <begin position="31"/>
        <end position="103"/>
    </location>
</feature>
<comment type="similarity">
    <text evidence="2">Belongs to the nucleoside triphosphate pyrophosphohydrolase family.</text>
</comment>
<dbReference type="GO" id="GO:0006203">
    <property type="term" value="P:dGTP catabolic process"/>
    <property type="evidence" value="ECO:0007669"/>
    <property type="project" value="TreeGrafter"/>
</dbReference>
<dbReference type="PANTHER" id="PTHR30522:SF0">
    <property type="entry name" value="NUCLEOSIDE TRIPHOSPHATE PYROPHOSPHOHYDROLASE"/>
    <property type="match status" value="1"/>
</dbReference>
<dbReference type="GO" id="GO:0046061">
    <property type="term" value="P:dATP catabolic process"/>
    <property type="evidence" value="ECO:0007669"/>
    <property type="project" value="TreeGrafter"/>
</dbReference>
<gene>
    <name evidence="6" type="primary">mazG</name>
    <name evidence="6" type="ORF">ABGB03_09735</name>
</gene>
<dbReference type="GO" id="GO:0047693">
    <property type="term" value="F:ATP diphosphatase activity"/>
    <property type="evidence" value="ECO:0007669"/>
    <property type="project" value="UniProtKB-EC"/>
</dbReference>
<dbReference type="NCBIfam" id="TIGR00444">
    <property type="entry name" value="mazG"/>
    <property type="match status" value="1"/>
</dbReference>
<dbReference type="NCBIfam" id="NF007113">
    <property type="entry name" value="PRK09562.1"/>
    <property type="match status" value="1"/>
</dbReference>
<dbReference type="PANTHER" id="PTHR30522">
    <property type="entry name" value="NUCLEOSIDE TRIPHOSPHATE PYROPHOSPHOHYDROLASE"/>
    <property type="match status" value="1"/>
</dbReference>
<evidence type="ECO:0000259" key="5">
    <source>
        <dbReference type="Pfam" id="PF03819"/>
    </source>
</evidence>
<dbReference type="Pfam" id="PF03819">
    <property type="entry name" value="MazG"/>
    <property type="match status" value="2"/>
</dbReference>
<name>A0AAU7BQC7_9FLAO</name>
<dbReference type="FunFam" id="1.10.287.1080:FF:000001">
    <property type="entry name" value="Nucleoside triphosphate pyrophosphohydrolase"/>
    <property type="match status" value="1"/>
</dbReference>
<evidence type="ECO:0000313" key="6">
    <source>
        <dbReference type="EMBL" id="XBG60134.1"/>
    </source>
</evidence>
<accession>A0AAU7BQC7</accession>
<dbReference type="SUPFAM" id="SSF101386">
    <property type="entry name" value="all-alpha NTP pyrophosphatases"/>
    <property type="match status" value="2"/>
</dbReference>
<sequence>MNSRKDQLKAFDRLLTIMDELREQCPWDKKQTMQTLRHLTIEETYELGDAILDNNLQEIKGELGDLLLHIVFYAKIGSETKDFDIADVTNAICEKLINRHPHIYGDVKVTNEEEVKQNWENLKLKEGKTSVLQGVPKSLPALVKANRIQDKVAGVGFDWEEPNQVWEKVEEELEEFKAEVANGNQDTIESEFGDVLFSMINYARFLKINPENALEKTNKKFAKRFQYLEKKSKELNKPLKDMTLAEMDVFWEEAKTL</sequence>
<comment type="catalytic activity">
    <reaction evidence="1">
        <text>ATP + H2O = AMP + diphosphate + H(+)</text>
        <dbReference type="Rhea" id="RHEA:14245"/>
        <dbReference type="ChEBI" id="CHEBI:15377"/>
        <dbReference type="ChEBI" id="CHEBI:15378"/>
        <dbReference type="ChEBI" id="CHEBI:30616"/>
        <dbReference type="ChEBI" id="CHEBI:33019"/>
        <dbReference type="ChEBI" id="CHEBI:456215"/>
        <dbReference type="EC" id="3.6.1.8"/>
    </reaction>
</comment>
<dbReference type="InterPro" id="IPR048015">
    <property type="entry name" value="NTP-PPase_MazG-like_N"/>
</dbReference>
<protein>
    <recommendedName>
        <fullName evidence="4">Nucleoside triphosphate pyrophosphohydrolase</fullName>
        <ecNumber evidence="3">3.6.1.8</ecNumber>
    </recommendedName>
</protein>
<dbReference type="InterPro" id="IPR004518">
    <property type="entry name" value="MazG-like_dom"/>
</dbReference>
<feature type="domain" description="NTP pyrophosphohydrolase MazG-like" evidence="5">
    <location>
        <begin position="165"/>
        <end position="224"/>
    </location>
</feature>
<dbReference type="AlphaFoldDB" id="A0AAU7BQC7"/>
<dbReference type="Gene3D" id="1.10.287.1080">
    <property type="entry name" value="MazG-like"/>
    <property type="match status" value="2"/>
</dbReference>
<evidence type="ECO:0000256" key="4">
    <source>
        <dbReference type="ARBA" id="ARBA00074799"/>
    </source>
</evidence>
<proteinExistence type="inferred from homology"/>
<dbReference type="FunFam" id="1.10.287.1080:FF:000003">
    <property type="entry name" value="Nucleoside triphosphate pyrophosphohydrolase"/>
    <property type="match status" value="1"/>
</dbReference>
<organism evidence="6">
    <name type="scientific">Pontimicrobium sp. SW4</name>
    <dbReference type="NCBI Taxonomy" id="3153519"/>
    <lineage>
        <taxon>Bacteria</taxon>
        <taxon>Pseudomonadati</taxon>
        <taxon>Bacteroidota</taxon>
        <taxon>Flavobacteriia</taxon>
        <taxon>Flavobacteriales</taxon>
        <taxon>Flavobacteriaceae</taxon>
        <taxon>Pontimicrobium</taxon>
    </lineage>
</organism>
<dbReference type="RefSeq" id="WP_347922321.1">
    <property type="nucleotide sequence ID" value="NZ_CP157199.1"/>
</dbReference>
<dbReference type="GO" id="GO:0046081">
    <property type="term" value="P:dUTP catabolic process"/>
    <property type="evidence" value="ECO:0007669"/>
    <property type="project" value="TreeGrafter"/>
</dbReference>
<dbReference type="InterPro" id="IPR011551">
    <property type="entry name" value="NTP_PyrPHydrolase_MazG"/>
</dbReference>
<dbReference type="GO" id="GO:0006950">
    <property type="term" value="P:response to stress"/>
    <property type="evidence" value="ECO:0007669"/>
    <property type="project" value="UniProtKB-ARBA"/>
</dbReference>